<dbReference type="Proteomes" id="UP000326877">
    <property type="component" value="Unassembled WGS sequence"/>
</dbReference>
<proteinExistence type="predicted"/>
<protein>
    <submittedName>
        <fullName evidence="2">Uncharacterized protein</fullName>
    </submittedName>
</protein>
<accession>A0A5N7C9M2</accession>
<feature type="region of interest" description="Disordered" evidence="1">
    <location>
        <begin position="58"/>
        <end position="84"/>
    </location>
</feature>
<organism evidence="2">
    <name type="scientific">Petromyces alliaceus</name>
    <name type="common">Aspergillus alliaceus</name>
    <dbReference type="NCBI Taxonomy" id="209559"/>
    <lineage>
        <taxon>Eukaryota</taxon>
        <taxon>Fungi</taxon>
        <taxon>Dikarya</taxon>
        <taxon>Ascomycota</taxon>
        <taxon>Pezizomycotina</taxon>
        <taxon>Eurotiomycetes</taxon>
        <taxon>Eurotiomycetidae</taxon>
        <taxon>Eurotiales</taxon>
        <taxon>Aspergillaceae</taxon>
        <taxon>Aspergillus</taxon>
        <taxon>Aspergillus subgen. Circumdati</taxon>
    </lineage>
</organism>
<evidence type="ECO:0000256" key="1">
    <source>
        <dbReference type="SAM" id="MobiDB-lite"/>
    </source>
</evidence>
<sequence length="84" mass="9447">MPCVILAHSVSSAFTSISLIHDPVEAQVKTRYILDLRLRRPSCMHAYDSHLRGQRTFKTPSVQGRGKGNRITGHTLPPFRTSFV</sequence>
<dbReference type="EMBL" id="ML735251">
    <property type="protein sequence ID" value="KAE8390826.1"/>
    <property type="molecule type" value="Genomic_DNA"/>
</dbReference>
<dbReference type="AlphaFoldDB" id="A0A5N7C9M2"/>
<reference evidence="2" key="1">
    <citation type="submission" date="2019-04" db="EMBL/GenBank/DDBJ databases">
        <title>Friends and foes A comparative genomics studyof 23 Aspergillus species from section Flavi.</title>
        <authorList>
            <consortium name="DOE Joint Genome Institute"/>
            <person name="Kjaerbolling I."/>
            <person name="Vesth T."/>
            <person name="Frisvad J.C."/>
            <person name="Nybo J.L."/>
            <person name="Theobald S."/>
            <person name="Kildgaard S."/>
            <person name="Isbrandt T."/>
            <person name="Kuo A."/>
            <person name="Sato A."/>
            <person name="Lyhne E.K."/>
            <person name="Kogle M.E."/>
            <person name="Wiebenga A."/>
            <person name="Kun R.S."/>
            <person name="Lubbers R.J."/>
            <person name="Makela M.R."/>
            <person name="Barry K."/>
            <person name="Chovatia M."/>
            <person name="Clum A."/>
            <person name="Daum C."/>
            <person name="Haridas S."/>
            <person name="He G."/>
            <person name="LaButti K."/>
            <person name="Lipzen A."/>
            <person name="Mondo S."/>
            <person name="Riley R."/>
            <person name="Salamov A."/>
            <person name="Simmons B.A."/>
            <person name="Magnuson J.K."/>
            <person name="Henrissat B."/>
            <person name="Mortensen U.H."/>
            <person name="Larsen T.O."/>
            <person name="Devries R.P."/>
            <person name="Grigoriev I.V."/>
            <person name="Machida M."/>
            <person name="Baker S.E."/>
            <person name="Andersen M.R."/>
        </authorList>
    </citation>
    <scope>NUCLEOTIDE SEQUENCE [LARGE SCALE GENOMIC DNA]</scope>
    <source>
        <strain evidence="2">IBT 14317</strain>
    </source>
</reference>
<gene>
    <name evidence="2" type="ORF">BDV23DRAFT_154479</name>
</gene>
<name>A0A5N7C9M2_PETAA</name>
<evidence type="ECO:0000313" key="2">
    <source>
        <dbReference type="EMBL" id="KAE8390826.1"/>
    </source>
</evidence>